<accession>A0ABX8QWB3</accession>
<keyword evidence="4" id="KW-1185">Reference proteome</keyword>
<evidence type="ECO:0000256" key="1">
    <source>
        <dbReference type="SAM" id="MobiDB-lite"/>
    </source>
</evidence>
<evidence type="ECO:0000256" key="2">
    <source>
        <dbReference type="SAM" id="Phobius"/>
    </source>
</evidence>
<dbReference type="Proteomes" id="UP001049518">
    <property type="component" value="Chromosome"/>
</dbReference>
<feature type="transmembrane region" description="Helical" evidence="2">
    <location>
        <begin position="276"/>
        <end position="300"/>
    </location>
</feature>
<organism evidence="3 4">
    <name type="scientific">Actinomadura graeca</name>
    <dbReference type="NCBI Taxonomy" id="2750812"/>
    <lineage>
        <taxon>Bacteria</taxon>
        <taxon>Bacillati</taxon>
        <taxon>Actinomycetota</taxon>
        <taxon>Actinomycetes</taxon>
        <taxon>Streptosporangiales</taxon>
        <taxon>Thermomonosporaceae</taxon>
        <taxon>Actinomadura</taxon>
    </lineage>
</organism>
<gene>
    <name evidence="3" type="ORF">AGRA3207_003477</name>
</gene>
<evidence type="ECO:0000313" key="3">
    <source>
        <dbReference type="EMBL" id="QXJ22474.1"/>
    </source>
</evidence>
<evidence type="ECO:0008006" key="5">
    <source>
        <dbReference type="Google" id="ProtNLM"/>
    </source>
</evidence>
<keyword evidence="2" id="KW-0812">Transmembrane</keyword>
<sequence length="370" mass="39319">MSRLDEWMRERNSWVLCEEIRSSARELTCRLDAASARPGRSGDDVRLLEGARDELRRAENVIDFDKHRRGPTASHVTTAQLHLNSARSLWMKTLTPEELEPYLPSLFMLVKEHLAPADPRRIAAEAIGADLAAAVAEEGAPGLTAPQLMVLIKAVDAAREAALLEKLRAESFARIVRWMAASLFCLAVSIGTLAAIWKSAVPLCFTPAGGTSAGDGVGIVCPGRSAPAMPADEVGAEIADVARRGDYITIEIVGMTAASIAAASALRKVRGTSTPFGIPVALAVLKLPTGALTAVLGLLLMRGAFIPGLNALESPAQVIAWAVVLGYSQELFTKFVDRQGQAVLEGVRGPPEAADRRPPPEGTPDAGRRA</sequence>
<keyword evidence="2" id="KW-0472">Membrane</keyword>
<evidence type="ECO:0000313" key="4">
    <source>
        <dbReference type="Proteomes" id="UP001049518"/>
    </source>
</evidence>
<proteinExistence type="predicted"/>
<name>A0ABX8QWB3_9ACTN</name>
<feature type="transmembrane region" description="Helical" evidence="2">
    <location>
        <begin position="175"/>
        <end position="197"/>
    </location>
</feature>
<protein>
    <recommendedName>
        <fullName evidence="5">Integral membrane protein</fullName>
    </recommendedName>
</protein>
<keyword evidence="2" id="KW-1133">Transmembrane helix</keyword>
<dbReference type="EMBL" id="CP059572">
    <property type="protein sequence ID" value="QXJ22474.1"/>
    <property type="molecule type" value="Genomic_DNA"/>
</dbReference>
<reference evidence="3" key="1">
    <citation type="submission" date="2020-07" db="EMBL/GenBank/DDBJ databases">
        <authorList>
            <person name="Tarantini F.S."/>
            <person name="Hong K.W."/>
            <person name="Chan K.G."/>
        </authorList>
    </citation>
    <scope>NUCLEOTIDE SEQUENCE</scope>
    <source>
        <strain evidence="3">32-07</strain>
    </source>
</reference>
<feature type="region of interest" description="Disordered" evidence="1">
    <location>
        <begin position="346"/>
        <end position="370"/>
    </location>
</feature>
<dbReference type="RefSeq" id="WP_231335726.1">
    <property type="nucleotide sequence ID" value="NZ_CP059572.1"/>
</dbReference>